<evidence type="ECO:0000313" key="2">
    <source>
        <dbReference type="Proteomes" id="UP000007517"/>
    </source>
</evidence>
<dbReference type="Proteomes" id="UP000007517">
    <property type="component" value="Chromosome"/>
</dbReference>
<dbReference type="STRING" id="1146883.BLASA_3529"/>
<evidence type="ECO:0000313" key="1">
    <source>
        <dbReference type="EMBL" id="CCG04391.1"/>
    </source>
</evidence>
<accession>H6RTY1</accession>
<gene>
    <name evidence="1" type="ordered locus">BLASA_3529</name>
</gene>
<dbReference type="InterPro" id="IPR025449">
    <property type="entry name" value="JetB"/>
</dbReference>
<proteinExistence type="predicted"/>
<dbReference type="Pfam" id="PF13835">
    <property type="entry name" value="DUF4194"/>
    <property type="match status" value="1"/>
</dbReference>
<name>H6RTY1_BLASD</name>
<dbReference type="KEGG" id="bsd:BLASA_3529"/>
<sequence>MTAPPVRSELDLPLVATSLMKGVIYRDTHEQVWRHLLPLQSRLREYMSTIGLVPVIDEAEGYAFLRQRDDDAEGTDGARAGSAVPRLVARRSLSFHVSLLLALLRRRLAEFDATDAGSRLVLTREQIVAMLRVFLPSTSNEARLVDQVDQSITKVVELGFLRRVPGSDGAVEVRRILKAFVDAQWLADFDTRLAAYAAQLRHPDAAAEPEEGAQP</sequence>
<reference evidence="1 2" key="1">
    <citation type="journal article" date="2012" name="J. Bacteriol.">
        <title>Genome Sequence of Blastococcus saxobsidens DD2, a Stone-Inhabiting Bacterium.</title>
        <authorList>
            <person name="Chouaia B."/>
            <person name="Crotti E."/>
            <person name="Brusetti L."/>
            <person name="Daffonchio D."/>
            <person name="Essoussi I."/>
            <person name="Nouioui I."/>
            <person name="Sbissi I."/>
            <person name="Ghodhbane-Gtari F."/>
            <person name="Gtari M."/>
            <person name="Vacherie B."/>
            <person name="Barbe V."/>
            <person name="Medigue C."/>
            <person name="Gury J."/>
            <person name="Pujic P."/>
            <person name="Normand P."/>
        </authorList>
    </citation>
    <scope>NUCLEOTIDE SEQUENCE [LARGE SCALE GENOMIC DNA]</scope>
    <source>
        <strain evidence="1 2">DD2</strain>
    </source>
</reference>
<reference evidence="2" key="2">
    <citation type="submission" date="2012-02" db="EMBL/GenBank/DDBJ databases">
        <title>Complete genome sequence of Blastococcus saxobsidens strain DD2.</title>
        <authorList>
            <person name="Genoscope."/>
        </authorList>
    </citation>
    <scope>NUCLEOTIDE SEQUENCE [LARGE SCALE GENOMIC DNA]</scope>
    <source>
        <strain evidence="2">DD2</strain>
    </source>
</reference>
<organism evidence="1 2">
    <name type="scientific">Blastococcus saxobsidens (strain DD2)</name>
    <dbReference type="NCBI Taxonomy" id="1146883"/>
    <lineage>
        <taxon>Bacteria</taxon>
        <taxon>Bacillati</taxon>
        <taxon>Actinomycetota</taxon>
        <taxon>Actinomycetes</taxon>
        <taxon>Geodermatophilales</taxon>
        <taxon>Geodermatophilaceae</taxon>
        <taxon>Blastococcus</taxon>
    </lineage>
</organism>
<dbReference type="RefSeq" id="WP_014377270.1">
    <property type="nucleotide sequence ID" value="NC_016943.1"/>
</dbReference>
<dbReference type="OrthoDB" id="5295172at2"/>
<dbReference type="AlphaFoldDB" id="H6RTY1"/>
<protein>
    <recommendedName>
        <fullName evidence="3">DUF4194 domain-containing protein</fullName>
    </recommendedName>
</protein>
<dbReference type="HOGENOM" id="CLU_114545_1_0_11"/>
<dbReference type="eggNOG" id="ENOG5031GHU">
    <property type="taxonomic scope" value="Bacteria"/>
</dbReference>
<dbReference type="EMBL" id="FO117623">
    <property type="protein sequence ID" value="CCG04391.1"/>
    <property type="molecule type" value="Genomic_DNA"/>
</dbReference>
<keyword evidence="2" id="KW-1185">Reference proteome</keyword>
<evidence type="ECO:0008006" key="3">
    <source>
        <dbReference type="Google" id="ProtNLM"/>
    </source>
</evidence>